<dbReference type="Pfam" id="PF00069">
    <property type="entry name" value="Pkinase"/>
    <property type="match status" value="1"/>
</dbReference>
<accession>A0ABQ9KPN8</accession>
<dbReference type="InterPro" id="IPR051343">
    <property type="entry name" value="G-type_lectin_kinases/EP1-like"/>
</dbReference>
<keyword evidence="13" id="KW-0675">Receptor</keyword>
<comment type="catalytic activity">
    <reaction evidence="16 17">
        <text>L-seryl-[protein] + ATP = O-phospho-L-seryl-[protein] + ADP + H(+)</text>
        <dbReference type="Rhea" id="RHEA:17989"/>
        <dbReference type="Rhea" id="RHEA-COMP:9863"/>
        <dbReference type="Rhea" id="RHEA-COMP:11604"/>
        <dbReference type="ChEBI" id="CHEBI:15378"/>
        <dbReference type="ChEBI" id="CHEBI:29999"/>
        <dbReference type="ChEBI" id="CHEBI:30616"/>
        <dbReference type="ChEBI" id="CHEBI:83421"/>
        <dbReference type="ChEBI" id="CHEBI:456216"/>
        <dbReference type="EC" id="2.7.11.1"/>
    </reaction>
</comment>
<feature type="compositionally biased region" description="Polar residues" evidence="19">
    <location>
        <begin position="705"/>
        <end position="715"/>
    </location>
</feature>
<evidence type="ECO:0000256" key="9">
    <source>
        <dbReference type="ARBA" id="ARBA00022840"/>
    </source>
</evidence>
<dbReference type="PROSITE" id="PS50927">
    <property type="entry name" value="BULB_LECTIN"/>
    <property type="match status" value="1"/>
</dbReference>
<evidence type="ECO:0000256" key="11">
    <source>
        <dbReference type="ARBA" id="ARBA00023136"/>
    </source>
</evidence>
<dbReference type="InterPro" id="IPR001480">
    <property type="entry name" value="Bulb-type_lectin_dom"/>
</dbReference>
<evidence type="ECO:0000256" key="21">
    <source>
        <dbReference type="SAM" id="SignalP"/>
    </source>
</evidence>
<evidence type="ECO:0000256" key="10">
    <source>
        <dbReference type="ARBA" id="ARBA00022989"/>
    </source>
</evidence>
<dbReference type="PROSITE" id="PS00107">
    <property type="entry name" value="PROTEIN_KINASE_ATP"/>
    <property type="match status" value="1"/>
</dbReference>
<name>A0ABQ9KPN8_HEVBR</name>
<evidence type="ECO:0000256" key="15">
    <source>
        <dbReference type="ARBA" id="ARBA00047899"/>
    </source>
</evidence>
<dbReference type="CDD" id="cd00028">
    <property type="entry name" value="B_lectin"/>
    <property type="match status" value="1"/>
</dbReference>
<evidence type="ECO:0000256" key="13">
    <source>
        <dbReference type="ARBA" id="ARBA00023170"/>
    </source>
</evidence>
<evidence type="ECO:0000256" key="6">
    <source>
        <dbReference type="ARBA" id="ARBA00022729"/>
    </source>
</evidence>
<dbReference type="CDD" id="cd14066">
    <property type="entry name" value="STKc_IRAK"/>
    <property type="match status" value="1"/>
</dbReference>
<dbReference type="SMART" id="SM00220">
    <property type="entry name" value="S_TKc"/>
    <property type="match status" value="1"/>
</dbReference>
<feature type="region of interest" description="Disordered" evidence="19">
    <location>
        <begin position="705"/>
        <end position="727"/>
    </location>
</feature>
<dbReference type="PANTHER" id="PTHR47976:SF52">
    <property type="entry name" value="PROTEIN KINASE DOMAIN-CONTAINING PROTEIN"/>
    <property type="match status" value="1"/>
</dbReference>
<dbReference type="PROSITE" id="PS00108">
    <property type="entry name" value="PROTEIN_KINASE_ST"/>
    <property type="match status" value="1"/>
</dbReference>
<dbReference type="InterPro" id="IPR008271">
    <property type="entry name" value="Ser/Thr_kinase_AS"/>
</dbReference>
<dbReference type="PROSITE" id="PS50011">
    <property type="entry name" value="PROTEIN_KINASE_DOM"/>
    <property type="match status" value="1"/>
</dbReference>
<keyword evidence="3" id="KW-0245">EGF-like domain</keyword>
<evidence type="ECO:0000256" key="17">
    <source>
        <dbReference type="PIRNR" id="PIRNR000641"/>
    </source>
</evidence>
<evidence type="ECO:0000256" key="16">
    <source>
        <dbReference type="ARBA" id="ARBA00048679"/>
    </source>
</evidence>
<comment type="catalytic activity">
    <reaction evidence="15 17">
        <text>L-threonyl-[protein] + ATP = O-phospho-L-threonyl-[protein] + ADP + H(+)</text>
        <dbReference type="Rhea" id="RHEA:46608"/>
        <dbReference type="Rhea" id="RHEA-COMP:11060"/>
        <dbReference type="Rhea" id="RHEA-COMP:11605"/>
        <dbReference type="ChEBI" id="CHEBI:15378"/>
        <dbReference type="ChEBI" id="CHEBI:30013"/>
        <dbReference type="ChEBI" id="CHEBI:30616"/>
        <dbReference type="ChEBI" id="CHEBI:61977"/>
        <dbReference type="ChEBI" id="CHEBI:456216"/>
        <dbReference type="EC" id="2.7.11.1"/>
    </reaction>
</comment>
<dbReference type="InterPro" id="IPR036426">
    <property type="entry name" value="Bulb-type_lectin_dom_sf"/>
</dbReference>
<dbReference type="Gene3D" id="3.30.200.20">
    <property type="entry name" value="Phosphorylase Kinase, domain 1"/>
    <property type="match status" value="1"/>
</dbReference>
<evidence type="ECO:0000259" key="22">
    <source>
        <dbReference type="PROSITE" id="PS50011"/>
    </source>
</evidence>
<evidence type="ECO:0000256" key="8">
    <source>
        <dbReference type="ARBA" id="ARBA00022777"/>
    </source>
</evidence>
<evidence type="ECO:0000256" key="2">
    <source>
        <dbReference type="ARBA" id="ARBA00022527"/>
    </source>
</evidence>
<dbReference type="InterPro" id="IPR011009">
    <property type="entry name" value="Kinase-like_dom_sf"/>
</dbReference>
<keyword evidence="2 17" id="KW-0723">Serine/threonine-protein kinase</keyword>
<evidence type="ECO:0000256" key="7">
    <source>
        <dbReference type="ARBA" id="ARBA00022741"/>
    </source>
</evidence>
<dbReference type="InterPro" id="IPR024171">
    <property type="entry name" value="SRK-like_kinase"/>
</dbReference>
<dbReference type="SMART" id="SM00108">
    <property type="entry name" value="B_lectin"/>
    <property type="match status" value="1"/>
</dbReference>
<evidence type="ECO:0000256" key="3">
    <source>
        <dbReference type="ARBA" id="ARBA00022536"/>
    </source>
</evidence>
<feature type="domain" description="Protein kinase" evidence="22">
    <location>
        <begin position="505"/>
        <end position="803"/>
    </location>
</feature>
<dbReference type="PANTHER" id="PTHR47976">
    <property type="entry name" value="G-TYPE LECTIN S-RECEPTOR-LIKE SERINE/THREONINE-PROTEIN KINASE SD2-5"/>
    <property type="match status" value="1"/>
</dbReference>
<dbReference type="Gene3D" id="1.10.510.10">
    <property type="entry name" value="Transferase(Phosphotransferase) domain 1"/>
    <property type="match status" value="1"/>
</dbReference>
<evidence type="ECO:0000256" key="4">
    <source>
        <dbReference type="ARBA" id="ARBA00022679"/>
    </source>
</evidence>
<keyword evidence="25" id="KW-1185">Reference proteome</keyword>
<dbReference type="Gene3D" id="2.90.10.30">
    <property type="match status" value="1"/>
</dbReference>
<dbReference type="EC" id="2.7.11.1" evidence="17"/>
<feature type="binding site" evidence="18">
    <location>
        <position position="534"/>
    </location>
    <ligand>
        <name>ATP</name>
        <dbReference type="ChEBI" id="CHEBI:30616"/>
    </ligand>
</feature>
<feature type="signal peptide" evidence="21">
    <location>
        <begin position="1"/>
        <end position="19"/>
    </location>
</feature>
<comment type="subcellular location">
    <subcellularLocation>
        <location evidence="1">Membrane</location>
        <topology evidence="1">Single-pass membrane protein</topology>
    </subcellularLocation>
</comment>
<keyword evidence="7 17" id="KW-0547">Nucleotide-binding</keyword>
<reference evidence="24" key="1">
    <citation type="journal article" date="2023" name="Plant Biotechnol. J.">
        <title>Chromosome-level wild Hevea brasiliensis genome provides new tools for genomic-assisted breeding and valuable loci to elevate rubber yield.</title>
        <authorList>
            <person name="Cheng H."/>
            <person name="Song X."/>
            <person name="Hu Y."/>
            <person name="Wu T."/>
            <person name="Yang Q."/>
            <person name="An Z."/>
            <person name="Feng S."/>
            <person name="Deng Z."/>
            <person name="Wu W."/>
            <person name="Zeng X."/>
            <person name="Tu M."/>
            <person name="Wang X."/>
            <person name="Huang H."/>
        </authorList>
    </citation>
    <scope>NUCLEOTIDE SEQUENCE</scope>
    <source>
        <strain evidence="24">MT/VB/25A 57/8</strain>
    </source>
</reference>
<keyword evidence="10 20" id="KW-1133">Transmembrane helix</keyword>
<keyword evidence="8 17" id="KW-0418">Kinase</keyword>
<keyword evidence="4 17" id="KW-0808">Transferase</keyword>
<protein>
    <recommendedName>
        <fullName evidence="17">Receptor-like serine/threonine-protein kinase</fullName>
        <ecNumber evidence="17">2.7.11.1</ecNumber>
    </recommendedName>
</protein>
<sequence length="864" mass="94700">MRTFLFCTSFLFYAAFVSGSLFSESISPNFTASYYQFIDNKGAFLLSRNNGTFEVAIFNPGGQTNFYLCVIHVASGTIIWSANADAPISSSGKMDLTVHGISIADEDGSLKWSTPPLRSPVHALHLTEMGNLVLLDQFNGSLWESFHFPTDTIVIGQRLPEGAMLSSAVSTNNLSTGDYRLAITDSDAILQWKGQAYWKLSMDDRAYTNANYVVEYMAINRTGLFLFSHNGSAVVIQMSLSPSDFRIAQLDASGHFIIRRFSGSDGEQEFVGPINGCQIPLVCGRIGLCVAAQSNGPTCSCPQGFHEVSQNSSGCVPSGSSLPLACYSTKNGSQLNSSALSYSMLGFGMDYFAIDFSEPVRYGVNLSVCQEFCTSDCSCLAIFYDNSSGSCYALENDLGSIISSTTYEDDMLGYIKVIVGAPSDVHNTYSSQSQQFPVIALVLLPFTGLLLMVVLGFLWWRRRKVSNREIKLGHASSLSSGDLDSFYIPGLPQRFDLEELEVATDNFKTQIGSGGFGAVYKGTLPDKSVVAVKKITSLGVQGKKEFCTEIAVIGSIHHVNLVKLRGFCAQGRQRLLVYEYMNRGSLDKTLFGSGPVLEWQERFEIALGTARGLAYLHTGCEQKIIHCDVKPENILLHDQFQAKISDFGLSKLLSPEQSSLFTTMRGTRGYLAPEWLTNSAISEKTDVYSFGMVLLELVSGRKNCSTRTQSHSMDNSNSGGGQSTSSSGSGVVYFPLLALDMHEQGRYMELADPRLEGRVTSEEVEKLVRVALCCVHEEPSWRPNMVNVVGMLEGSIPLGQPRVESLNFLRFYGRRFAEASMIKEENGQSDFMLFPQANDSTTTTTSESHVCFSYISSQQISGPR</sequence>
<dbReference type="Proteomes" id="UP001174677">
    <property type="component" value="Chromosome 16"/>
</dbReference>
<evidence type="ECO:0000256" key="20">
    <source>
        <dbReference type="SAM" id="Phobius"/>
    </source>
</evidence>
<dbReference type="SUPFAM" id="SSF56112">
    <property type="entry name" value="Protein kinase-like (PK-like)"/>
    <property type="match status" value="1"/>
</dbReference>
<evidence type="ECO:0000256" key="19">
    <source>
        <dbReference type="SAM" id="MobiDB-lite"/>
    </source>
</evidence>
<keyword evidence="5 20" id="KW-0812">Transmembrane</keyword>
<evidence type="ECO:0000256" key="5">
    <source>
        <dbReference type="ARBA" id="ARBA00022692"/>
    </source>
</evidence>
<comment type="similarity">
    <text evidence="17">Belongs to the protein kinase superfamily. Ser/Thr protein kinase family.</text>
</comment>
<evidence type="ECO:0000256" key="12">
    <source>
        <dbReference type="ARBA" id="ARBA00023157"/>
    </source>
</evidence>
<evidence type="ECO:0000313" key="24">
    <source>
        <dbReference type="EMBL" id="KAJ9146335.1"/>
    </source>
</evidence>
<evidence type="ECO:0000313" key="25">
    <source>
        <dbReference type="Proteomes" id="UP001174677"/>
    </source>
</evidence>
<keyword evidence="6 21" id="KW-0732">Signal</keyword>
<keyword evidence="14" id="KW-0325">Glycoprotein</keyword>
<dbReference type="InterPro" id="IPR000719">
    <property type="entry name" value="Prot_kinase_dom"/>
</dbReference>
<dbReference type="PIRSF" id="PIRSF000641">
    <property type="entry name" value="SRK"/>
    <property type="match status" value="1"/>
</dbReference>
<dbReference type="InterPro" id="IPR000858">
    <property type="entry name" value="S_locus_glycoprot_dom"/>
</dbReference>
<dbReference type="Pfam" id="PF01453">
    <property type="entry name" value="B_lectin"/>
    <property type="match status" value="1"/>
</dbReference>
<evidence type="ECO:0000256" key="1">
    <source>
        <dbReference type="ARBA" id="ARBA00004167"/>
    </source>
</evidence>
<dbReference type="Pfam" id="PF00954">
    <property type="entry name" value="S_locus_glycop"/>
    <property type="match status" value="1"/>
</dbReference>
<feature type="domain" description="Bulb-type lectin" evidence="23">
    <location>
        <begin position="29"/>
        <end position="147"/>
    </location>
</feature>
<keyword evidence="12" id="KW-1015">Disulfide bond</keyword>
<gene>
    <name evidence="24" type="ORF">P3X46_028614</name>
</gene>
<evidence type="ECO:0000256" key="14">
    <source>
        <dbReference type="ARBA" id="ARBA00023180"/>
    </source>
</evidence>
<dbReference type="EMBL" id="JARPOI010000016">
    <property type="protein sequence ID" value="KAJ9146335.1"/>
    <property type="molecule type" value="Genomic_DNA"/>
</dbReference>
<evidence type="ECO:0000259" key="23">
    <source>
        <dbReference type="PROSITE" id="PS50927"/>
    </source>
</evidence>
<dbReference type="SUPFAM" id="SSF51110">
    <property type="entry name" value="alpha-D-mannose-specific plant lectins"/>
    <property type="match status" value="1"/>
</dbReference>
<dbReference type="InterPro" id="IPR017441">
    <property type="entry name" value="Protein_kinase_ATP_BS"/>
</dbReference>
<evidence type="ECO:0000256" key="18">
    <source>
        <dbReference type="PROSITE-ProRule" id="PRU10141"/>
    </source>
</evidence>
<organism evidence="24 25">
    <name type="scientific">Hevea brasiliensis</name>
    <name type="common">Para rubber tree</name>
    <name type="synonym">Siphonia brasiliensis</name>
    <dbReference type="NCBI Taxonomy" id="3981"/>
    <lineage>
        <taxon>Eukaryota</taxon>
        <taxon>Viridiplantae</taxon>
        <taxon>Streptophyta</taxon>
        <taxon>Embryophyta</taxon>
        <taxon>Tracheophyta</taxon>
        <taxon>Spermatophyta</taxon>
        <taxon>Magnoliopsida</taxon>
        <taxon>eudicotyledons</taxon>
        <taxon>Gunneridae</taxon>
        <taxon>Pentapetalae</taxon>
        <taxon>rosids</taxon>
        <taxon>fabids</taxon>
        <taxon>Malpighiales</taxon>
        <taxon>Euphorbiaceae</taxon>
        <taxon>Crotonoideae</taxon>
        <taxon>Micrandreae</taxon>
        <taxon>Hevea</taxon>
    </lineage>
</organism>
<feature type="chain" id="PRO_5046810966" description="Receptor-like serine/threonine-protein kinase" evidence="21">
    <location>
        <begin position="20"/>
        <end position="864"/>
    </location>
</feature>
<keyword evidence="9 17" id="KW-0067">ATP-binding</keyword>
<proteinExistence type="inferred from homology"/>
<feature type="transmembrane region" description="Helical" evidence="20">
    <location>
        <begin position="436"/>
        <end position="460"/>
    </location>
</feature>
<comment type="caution">
    <text evidence="24">The sequence shown here is derived from an EMBL/GenBank/DDBJ whole genome shotgun (WGS) entry which is preliminary data.</text>
</comment>
<keyword evidence="11 20" id="KW-0472">Membrane</keyword>